<evidence type="ECO:0000256" key="1">
    <source>
        <dbReference type="SAM" id="MobiDB-lite"/>
    </source>
</evidence>
<evidence type="ECO:0000313" key="3">
    <source>
        <dbReference type="Proteomes" id="UP000646776"/>
    </source>
</evidence>
<comment type="caution">
    <text evidence="2">The sequence shown here is derived from an EMBL/GenBank/DDBJ whole genome shotgun (WGS) entry which is preliminary data.</text>
</comment>
<dbReference type="EMBL" id="BMSA01000001">
    <property type="protein sequence ID" value="GGT33349.1"/>
    <property type="molecule type" value="Genomic_DNA"/>
</dbReference>
<gene>
    <name evidence="2" type="ORF">GCM10010226_07080</name>
</gene>
<name>A0A918H4V0_9ACTN</name>
<reference evidence="2" key="2">
    <citation type="submission" date="2020-09" db="EMBL/GenBank/DDBJ databases">
        <authorList>
            <person name="Sun Q."/>
            <person name="Ohkuma M."/>
        </authorList>
    </citation>
    <scope>NUCLEOTIDE SEQUENCE</scope>
    <source>
        <strain evidence="2">JCM 4125</strain>
    </source>
</reference>
<sequence>MCTAALALSSCVDSRTDPPPPPVKVAAKDLYGTWRGWEGSSLTLEAGSRAVTVRLDGQEFAFDDAWRMTGSGSWRLLGPGAYRGGNTVGNGSVIHVEAGPRTGRGEEAKPTAPESGPSGPADPGDVTSRTEPPPEKAVWDIGVSKGEKGELRLFFRTSDPDVRDTYYLTRETTTASP</sequence>
<dbReference type="AlphaFoldDB" id="A0A918H4V0"/>
<accession>A0A918H4V0</accession>
<reference evidence="2" key="1">
    <citation type="journal article" date="2014" name="Int. J. Syst. Evol. Microbiol.">
        <title>Complete genome sequence of Corynebacterium casei LMG S-19264T (=DSM 44701T), isolated from a smear-ripened cheese.</title>
        <authorList>
            <consortium name="US DOE Joint Genome Institute (JGI-PGF)"/>
            <person name="Walter F."/>
            <person name="Albersmeier A."/>
            <person name="Kalinowski J."/>
            <person name="Ruckert C."/>
        </authorList>
    </citation>
    <scope>NUCLEOTIDE SEQUENCE</scope>
    <source>
        <strain evidence="2">JCM 4125</strain>
    </source>
</reference>
<organism evidence="2 3">
    <name type="scientific">Streptomyces phaeofaciens</name>
    <dbReference type="NCBI Taxonomy" id="68254"/>
    <lineage>
        <taxon>Bacteria</taxon>
        <taxon>Bacillati</taxon>
        <taxon>Actinomycetota</taxon>
        <taxon>Actinomycetes</taxon>
        <taxon>Kitasatosporales</taxon>
        <taxon>Streptomycetaceae</taxon>
        <taxon>Streptomyces</taxon>
    </lineage>
</organism>
<evidence type="ECO:0000313" key="2">
    <source>
        <dbReference type="EMBL" id="GGT33349.1"/>
    </source>
</evidence>
<keyword evidence="3" id="KW-1185">Reference proteome</keyword>
<proteinExistence type="predicted"/>
<feature type="region of interest" description="Disordered" evidence="1">
    <location>
        <begin position="96"/>
        <end position="143"/>
    </location>
</feature>
<protein>
    <submittedName>
        <fullName evidence="2">Uncharacterized protein</fullName>
    </submittedName>
</protein>
<dbReference type="Proteomes" id="UP000646776">
    <property type="component" value="Unassembled WGS sequence"/>
</dbReference>